<dbReference type="OrthoDB" id="1046782at2759"/>
<evidence type="ECO:0000313" key="5">
    <source>
        <dbReference type="Proteomes" id="UP000224634"/>
    </source>
</evidence>
<feature type="signal peptide" evidence="2">
    <location>
        <begin position="1"/>
        <end position="27"/>
    </location>
</feature>
<keyword evidence="2" id="KW-0732">Signal</keyword>
<dbReference type="SUPFAM" id="SSF51126">
    <property type="entry name" value="Pectin lyase-like"/>
    <property type="match status" value="2"/>
</dbReference>
<dbReference type="FunFam" id="2.160.20.10:FF:000026">
    <property type="entry name" value="Exo-beta-1,3-glucanase Exg0"/>
    <property type="match status" value="1"/>
</dbReference>
<dbReference type="PANTHER" id="PTHR33928:SF2">
    <property type="entry name" value="PECTATE LYASE SUPERFAMILY PROTEIN DOMAIN-CONTAINING PROTEIN-RELATED"/>
    <property type="match status" value="1"/>
</dbReference>
<protein>
    <recommendedName>
        <fullName evidence="3">Rhamnogalacturonase A/B/Epimerase-like pectate lyase domain-containing protein</fullName>
    </recommendedName>
</protein>
<proteinExistence type="predicted"/>
<dbReference type="PANTHER" id="PTHR33928">
    <property type="entry name" value="POLYGALACTURONASE QRT3"/>
    <property type="match status" value="1"/>
</dbReference>
<dbReference type="InterPro" id="IPR039279">
    <property type="entry name" value="QRT3-like"/>
</dbReference>
<dbReference type="InterPro" id="IPR011050">
    <property type="entry name" value="Pectin_lyase_fold/virulence"/>
</dbReference>
<dbReference type="InterPro" id="IPR012334">
    <property type="entry name" value="Pectin_lyas_fold"/>
</dbReference>
<feature type="compositionally biased region" description="Low complexity" evidence="1">
    <location>
        <begin position="421"/>
        <end position="430"/>
    </location>
</feature>
<reference evidence="4 5" key="1">
    <citation type="submission" date="2017-10" db="EMBL/GenBank/DDBJ databases">
        <title>Comparative genomics in systemic dimorphic fungi from Ajellomycetaceae.</title>
        <authorList>
            <person name="Munoz J.F."/>
            <person name="Mcewen J.G."/>
            <person name="Clay O.K."/>
            <person name="Cuomo C.A."/>
        </authorList>
    </citation>
    <scope>NUCLEOTIDE SEQUENCE [LARGE SCALE GENOMIC DNA]</scope>
    <source>
        <strain evidence="4 5">UAMH7299</strain>
    </source>
</reference>
<sequence>MAAQFVMLSFFLQALLMLAGLAPSVHAIPMPQADLPADSSSYWLSSIQRQGAVAFRGSEGEYQIFRNVKEFGAKGDGTTDDTEAINNAISTGNRCGLNCDSSTVTPALVYFPPGTYLVSKPIIQYYYSQLVGDAINLPVIKAAPTFAGMAVIDADPYTDTGENWYTNQNNFFRQIRNFVIDLTGMDQGTGAGIHWQVAQATSLQNIRFEMVEGGGDANRQQGIFMDNGSGGFMTDLTFNGGNYGAFLGSQQFTTRNLTFNNCNTAVFMNWNWAWTFKSISINNCGVGFNMSNGGFNQTVGSILILDSVLKDTPKGIVTSHNKDSEPETGGTLIIENVDFTGSEIAVVGLDGSTILEGGSVVKSYIQGNSYAPEASGQGNQKRTIELPENVVKTHVGYIEPRDEHNDVCGAPPAQPAPPSSPLAQASSQLPVPTPSPVPVSSPSTTQPTFEPGTQSVSESAAPSTVTSSNPPSPTPSDSPGNEGGTCPSTTAVSKARIATTVPTPNKPAVLVDESGKVFERSKPQYEQIPASSFISVKSAGAKGDGKTDDTAAIQAVLDNAKEDQIVYFDHGAYIITSTIKVPKNIKITGEIWPLIMASGEKFSDAENPIPMLQVGQPGDKGVVEISDLMIETKGPAPGAILVEWNVAESTQGSVGMWDVHLRIGGSAGTELQSDTCAKTPNSTTTPDPKCVGAFMLMHITKEASGYFENTWFWVSDHELDLSDHGQINIYNGRGVLIESTGPVWMYGTASEHNQLYNYQVSNAKNVYMALIQTETPYFQSNPNALVPFKPDPKFNDPDFADCTTDACKKAWGLRILQSSDIFLYGGGLYSFFENYDQDCLEDESCQEHMVEVECSDVHLYGLSTKASTQMVSSGGKGLVPQIENRNNFCSTIALFQQNSE</sequence>
<comment type="caution">
    <text evidence="4">The sequence shown here is derived from an EMBL/GenBank/DDBJ whole genome shotgun (WGS) entry which is preliminary data.</text>
</comment>
<evidence type="ECO:0000259" key="3">
    <source>
        <dbReference type="Pfam" id="PF12708"/>
    </source>
</evidence>
<name>A0A2B7Z550_POLH7</name>
<feature type="compositionally biased region" description="Polar residues" evidence="1">
    <location>
        <begin position="451"/>
        <end position="461"/>
    </location>
</feature>
<dbReference type="Pfam" id="PF12708">
    <property type="entry name" value="Pect-lyase_RHGA_epim"/>
    <property type="match status" value="2"/>
</dbReference>
<dbReference type="FunFam" id="2.160.20.10:FF:000023">
    <property type="entry name" value="Exo-beta-1,3-glucanase Exg0"/>
    <property type="match status" value="1"/>
</dbReference>
<dbReference type="Proteomes" id="UP000224634">
    <property type="component" value="Unassembled WGS sequence"/>
</dbReference>
<keyword evidence="5" id="KW-1185">Reference proteome</keyword>
<dbReference type="Gene3D" id="2.160.20.10">
    <property type="entry name" value="Single-stranded right-handed beta-helix, Pectin lyase-like"/>
    <property type="match status" value="2"/>
</dbReference>
<dbReference type="EMBL" id="PDNA01000001">
    <property type="protein sequence ID" value="PGH28258.1"/>
    <property type="molecule type" value="Genomic_DNA"/>
</dbReference>
<feature type="domain" description="Rhamnogalacturonase A/B/Epimerase-like pectate lyase" evidence="3">
    <location>
        <begin position="65"/>
        <end position="289"/>
    </location>
</feature>
<dbReference type="STRING" id="1447883.A0A2B7Z550"/>
<feature type="region of interest" description="Disordered" evidence="1">
    <location>
        <begin position="401"/>
        <end position="489"/>
    </location>
</feature>
<accession>A0A2B7Z550</accession>
<evidence type="ECO:0000256" key="2">
    <source>
        <dbReference type="SAM" id="SignalP"/>
    </source>
</evidence>
<dbReference type="CDD" id="cd23668">
    <property type="entry name" value="GH55_beta13glucanase-like"/>
    <property type="match status" value="1"/>
</dbReference>
<dbReference type="AlphaFoldDB" id="A0A2B7Z550"/>
<feature type="domain" description="Rhamnogalacturonase A/B/Epimerase-like pectate lyase" evidence="3">
    <location>
        <begin position="533"/>
        <end position="591"/>
    </location>
</feature>
<organism evidence="4 5">
    <name type="scientific">Polytolypa hystricis (strain UAMH7299)</name>
    <dbReference type="NCBI Taxonomy" id="1447883"/>
    <lineage>
        <taxon>Eukaryota</taxon>
        <taxon>Fungi</taxon>
        <taxon>Dikarya</taxon>
        <taxon>Ascomycota</taxon>
        <taxon>Pezizomycotina</taxon>
        <taxon>Eurotiomycetes</taxon>
        <taxon>Eurotiomycetidae</taxon>
        <taxon>Onygenales</taxon>
        <taxon>Onygenales incertae sedis</taxon>
        <taxon>Polytolypa</taxon>
    </lineage>
</organism>
<dbReference type="InterPro" id="IPR024535">
    <property type="entry name" value="RHGA/B-epi-like_pectate_lyase"/>
</dbReference>
<evidence type="ECO:0000256" key="1">
    <source>
        <dbReference type="SAM" id="MobiDB-lite"/>
    </source>
</evidence>
<dbReference type="GO" id="GO:0004650">
    <property type="term" value="F:polygalacturonase activity"/>
    <property type="evidence" value="ECO:0007669"/>
    <property type="project" value="InterPro"/>
</dbReference>
<evidence type="ECO:0000313" key="4">
    <source>
        <dbReference type="EMBL" id="PGH28258.1"/>
    </source>
</evidence>
<feature type="chain" id="PRO_5012676803" description="Rhamnogalacturonase A/B/Epimerase-like pectate lyase domain-containing protein" evidence="2">
    <location>
        <begin position="28"/>
        <end position="900"/>
    </location>
</feature>
<gene>
    <name evidence="4" type="ORF">AJ80_00149</name>
</gene>